<evidence type="ECO:0000256" key="1">
    <source>
        <dbReference type="ARBA" id="ARBA00022801"/>
    </source>
</evidence>
<dbReference type="InterPro" id="IPR008979">
    <property type="entry name" value="Galactose-bd-like_sf"/>
</dbReference>
<feature type="signal peptide" evidence="2">
    <location>
        <begin position="1"/>
        <end position="27"/>
    </location>
</feature>
<dbReference type="Gene3D" id="2.60.120.260">
    <property type="entry name" value="Galactose-binding domain-like"/>
    <property type="match status" value="2"/>
</dbReference>
<keyword evidence="4" id="KW-1185">Reference proteome</keyword>
<dbReference type="PANTHER" id="PTHR47406">
    <property type="entry name" value="COAGULATION FACTOR 5/8 TYPE, C-TERMINAL"/>
    <property type="match status" value="1"/>
</dbReference>
<dbReference type="AlphaFoldDB" id="A0A329MPM4"/>
<evidence type="ECO:0000256" key="2">
    <source>
        <dbReference type="SAM" id="SignalP"/>
    </source>
</evidence>
<feature type="chain" id="PRO_5016271912" description="DUF4838 domain-containing protein" evidence="2">
    <location>
        <begin position="28"/>
        <end position="1116"/>
    </location>
</feature>
<evidence type="ECO:0000313" key="4">
    <source>
        <dbReference type="Proteomes" id="UP000250369"/>
    </source>
</evidence>
<dbReference type="PANTHER" id="PTHR47406:SF2">
    <property type="entry name" value="ALPHA GLUCURONIDASE N-TERMINAL DOMAIN-CONTAINING PROTEIN"/>
    <property type="match status" value="1"/>
</dbReference>
<evidence type="ECO:0008006" key="5">
    <source>
        <dbReference type="Google" id="ProtNLM"/>
    </source>
</evidence>
<sequence>MSRNKKALSLLLLCVLVFGVLSQAVYANPSGQENGIPIVENNKASAIVLVAADADERTLEAADTLVEYVKKSTGVQLPIKKESELKGAEHGKRFLFVGYVGTGGDPHALNDLQGMREDGFLIRPHGKTVAIIGPTPIGTEYGVYEFLERYVGVRWLMPGADGEDVPQHNDLSVPRTAVKEEPAYWSRMMYPLQYENVGGNNPVRYEWGVFNRLRNQNGGWEHNVWRFFPPGQYLSTHPEYYPRKDGVPQIPAHYWGWQPCYSNEDTVQIAADWVIQWFGQNPNESAISLAVNDSGNYCEQYPDHPGYTDEKNSIGLPDMSDIYFGWVNKVVAKVLEVYPDKWFGVLAYQEVYDPPSFPLHERVIPYLTKDRMSWSDAAVRAKDQAIVDAWNQKAAHVGFYDYIYGTPYTLPRTYNHLMGDVLKYGKENGAVAFFGELNPNIGEGPKPWLLAKLMWDPNQDVDSLLNEWYDRAVGPEAAPYLKAYFDHWDDFWENRIQQTDWFQSRKNIVYFMYNSASYLSIVTDEEIAQNRTWLETAVAKAQTEPQKKRAELLLRAFEYYEASALSYPRAVPPLADEASALELLAQSADYETSMQYAQKRLTLLDEFRSDPLLVHPWDARTEKMVWSGLNANAFWRLVDYMKANEAAGGAVKQQAAILAGSGGPEAAFANLLLQAVDEGPVNLNASFEELGDPANGKVTAKHWDANILNFGKFERKEEMPATGNSSVYVHDFYYGDINQTVDAKPGLAITRLKYYVTPDTQTVGDIWLELNLLDENGEKLATIRSDQQPFMNSLGRWETIQIMDKIPARVNDVAVKKIQMAAIVNGFFEGGTMYLDDFELYQSANPNDIPLLASAQAGQGTIDVTFNRAPAQIPAVSDFSIQQQSGGEPVTISPTSVIWDDATKRAYLTVPVLPRQPWEQAVQYEVSYQGVDSIRSNAVTVPRLDGYTPVLTNSSFELWTGANPDGWWFWGEGFKRSDTVKRSGQSSLTVDGLYPAQNAAGGGGPVQDMPIQPGHYVGVFHYLTQAQTAGTLTMNLSIRDQNGAHLASALSPTVQASTSNGKWTTVSFEFDVLPTYNGKQTAKTQVLLHMKDFNRGETIYFDDIELIRADDAPQAP</sequence>
<evidence type="ECO:0000313" key="3">
    <source>
        <dbReference type="EMBL" id="RAV21869.1"/>
    </source>
</evidence>
<dbReference type="InterPro" id="IPR029018">
    <property type="entry name" value="Hex-like_dom2"/>
</dbReference>
<dbReference type="GO" id="GO:0005975">
    <property type="term" value="P:carbohydrate metabolic process"/>
    <property type="evidence" value="ECO:0007669"/>
    <property type="project" value="UniProtKB-ARBA"/>
</dbReference>
<dbReference type="SUPFAM" id="SSF49785">
    <property type="entry name" value="Galactose-binding domain-like"/>
    <property type="match status" value="1"/>
</dbReference>
<dbReference type="SUPFAM" id="SSF55545">
    <property type="entry name" value="beta-N-acetylhexosaminidase-like domain"/>
    <property type="match status" value="1"/>
</dbReference>
<comment type="caution">
    <text evidence="3">The sequence shown here is derived from an EMBL/GenBank/DDBJ whole genome shotgun (WGS) entry which is preliminary data.</text>
</comment>
<organism evidence="3 4">
    <name type="scientific">Paenibacillus contaminans</name>
    <dbReference type="NCBI Taxonomy" id="450362"/>
    <lineage>
        <taxon>Bacteria</taxon>
        <taxon>Bacillati</taxon>
        <taxon>Bacillota</taxon>
        <taxon>Bacilli</taxon>
        <taxon>Bacillales</taxon>
        <taxon>Paenibacillaceae</taxon>
        <taxon>Paenibacillus</taxon>
    </lineage>
</organism>
<keyword evidence="1" id="KW-0378">Hydrolase</keyword>
<dbReference type="Pfam" id="PF16126">
    <property type="entry name" value="DUF4838"/>
    <property type="match status" value="1"/>
</dbReference>
<dbReference type="RefSeq" id="WP_113030179.1">
    <property type="nucleotide sequence ID" value="NZ_QMFB01000003.1"/>
</dbReference>
<accession>A0A329MPM4</accession>
<dbReference type="GO" id="GO:0016787">
    <property type="term" value="F:hydrolase activity"/>
    <property type="evidence" value="ECO:0007669"/>
    <property type="project" value="UniProtKB-KW"/>
</dbReference>
<reference evidence="3 4" key="1">
    <citation type="journal article" date="2009" name="Int. J. Syst. Evol. Microbiol.">
        <title>Paenibacillus contaminans sp. nov., isolated from a contaminated laboratory plate.</title>
        <authorList>
            <person name="Chou J.H."/>
            <person name="Lee J.H."/>
            <person name="Lin M.C."/>
            <person name="Chang P.S."/>
            <person name="Arun A.B."/>
            <person name="Young C.C."/>
            <person name="Chen W.M."/>
        </authorList>
    </citation>
    <scope>NUCLEOTIDE SEQUENCE [LARGE SCALE GENOMIC DNA]</scope>
    <source>
        <strain evidence="3 4">CKOBP-6</strain>
    </source>
</reference>
<proteinExistence type="predicted"/>
<keyword evidence="2" id="KW-0732">Signal</keyword>
<protein>
    <recommendedName>
        <fullName evidence="5">DUF4838 domain-containing protein</fullName>
    </recommendedName>
</protein>
<dbReference type="OrthoDB" id="1099022at2"/>
<dbReference type="EMBL" id="QMFB01000003">
    <property type="protein sequence ID" value="RAV21869.1"/>
    <property type="molecule type" value="Genomic_DNA"/>
</dbReference>
<gene>
    <name evidence="3" type="ORF">DQG23_07385</name>
</gene>
<dbReference type="InterPro" id="IPR032287">
    <property type="entry name" value="DUF4838"/>
</dbReference>
<name>A0A329MPM4_9BACL</name>
<dbReference type="Proteomes" id="UP000250369">
    <property type="component" value="Unassembled WGS sequence"/>
</dbReference>
<dbReference type="Gene3D" id="3.30.379.10">
    <property type="entry name" value="Chitobiase/beta-hexosaminidase domain 2-like"/>
    <property type="match status" value="1"/>
</dbReference>